<feature type="signal peptide" evidence="3">
    <location>
        <begin position="1"/>
        <end position="40"/>
    </location>
</feature>
<reference evidence="5" key="1">
    <citation type="journal article" date="2019" name="Int. J. Syst. Evol. Microbiol.">
        <title>The Global Catalogue of Microorganisms (GCM) 10K type strain sequencing project: providing services to taxonomists for standard genome sequencing and annotation.</title>
        <authorList>
            <consortium name="The Broad Institute Genomics Platform"/>
            <consortium name="The Broad Institute Genome Sequencing Center for Infectious Disease"/>
            <person name="Wu L."/>
            <person name="Ma J."/>
        </authorList>
    </citation>
    <scope>NUCLEOTIDE SEQUENCE [LARGE SCALE GENOMIC DNA]</scope>
    <source>
        <strain evidence="5">CGMCC 1.12470</strain>
    </source>
</reference>
<feature type="region of interest" description="Disordered" evidence="1">
    <location>
        <begin position="204"/>
        <end position="229"/>
    </location>
</feature>
<dbReference type="Proteomes" id="UP001597261">
    <property type="component" value="Unassembled WGS sequence"/>
</dbReference>
<evidence type="ECO:0000256" key="3">
    <source>
        <dbReference type="SAM" id="SignalP"/>
    </source>
</evidence>
<organism evidence="4 5">
    <name type="scientific">Streptomyces caeni</name>
    <dbReference type="NCBI Taxonomy" id="2307231"/>
    <lineage>
        <taxon>Bacteria</taxon>
        <taxon>Bacillati</taxon>
        <taxon>Actinomycetota</taxon>
        <taxon>Actinomycetes</taxon>
        <taxon>Kitasatosporales</taxon>
        <taxon>Streptomycetaceae</taxon>
        <taxon>Streptomyces</taxon>
    </lineage>
</organism>
<comment type="caution">
    <text evidence="4">The sequence shown here is derived from an EMBL/GenBank/DDBJ whole genome shotgun (WGS) entry which is preliminary data.</text>
</comment>
<evidence type="ECO:0000313" key="5">
    <source>
        <dbReference type="Proteomes" id="UP001597261"/>
    </source>
</evidence>
<feature type="region of interest" description="Disordered" evidence="1">
    <location>
        <begin position="396"/>
        <end position="445"/>
    </location>
</feature>
<sequence length="484" mass="48896">MRRRTEPGCGALRRGRTPARAAVALCTAVLGVSVALPARAATVAMPGAAAPAPYAFDPGARTVAGATGTAGAVRLDPGRTYRSSLPADGKRYYRLDLDATATAYVSATAVPGAGAAVSSSDGLKVSVQDADGTLCSSGTTHVGPTQSPHPIAAWAARETGPGTYVCRRAGVYYVVVEQRDLSAPASGDWDLELDYVSEPALRQPGRTVPPGAWNSAAPQPLAGDATRREGGAGFATASALGQGVWQDAIRPGQTLFYKVPVDWGRQLSATAELGGSTGGSGYVGTAMVMSLYNPVRAHVDDADAGYSGARASAALDPLPPVEYANRHAVGSRASGMRFAGWYYLAVHLGAPVADRFGQGPFTLTLRVRLSGTPASGPAYAGRPSPRDVFEVTAADRQEAEAGAEAGAEEGGGGGDRAVGTGGAVPRADGDGGGGSGSRSEGGGRDSRAMKLVAVGGIGTGSVLVLGLALWTLAARRHVRGGRAG</sequence>
<keyword evidence="5" id="KW-1185">Reference proteome</keyword>
<evidence type="ECO:0000256" key="1">
    <source>
        <dbReference type="SAM" id="MobiDB-lite"/>
    </source>
</evidence>
<dbReference type="RefSeq" id="WP_381078972.1">
    <property type="nucleotide sequence ID" value="NZ_JBHUDX010000012.1"/>
</dbReference>
<feature type="chain" id="PRO_5047383741" evidence="3">
    <location>
        <begin position="41"/>
        <end position="484"/>
    </location>
</feature>
<protein>
    <submittedName>
        <fullName evidence="4">Uncharacterized protein</fullName>
    </submittedName>
</protein>
<keyword evidence="2" id="KW-0812">Transmembrane</keyword>
<feature type="compositionally biased region" description="Gly residues" evidence="1">
    <location>
        <begin position="430"/>
        <end position="440"/>
    </location>
</feature>
<evidence type="ECO:0000313" key="4">
    <source>
        <dbReference type="EMBL" id="MFD1657622.1"/>
    </source>
</evidence>
<keyword evidence="2" id="KW-0472">Membrane</keyword>
<keyword evidence="3" id="KW-0732">Signal</keyword>
<accession>A0ABW4ILV7</accession>
<name>A0ABW4ILV7_9ACTN</name>
<keyword evidence="2" id="KW-1133">Transmembrane helix</keyword>
<gene>
    <name evidence="4" type="ORF">ACFSL4_05140</name>
</gene>
<proteinExistence type="predicted"/>
<feature type="transmembrane region" description="Helical" evidence="2">
    <location>
        <begin position="451"/>
        <end position="472"/>
    </location>
</feature>
<evidence type="ECO:0000256" key="2">
    <source>
        <dbReference type="SAM" id="Phobius"/>
    </source>
</evidence>
<dbReference type="EMBL" id="JBHUDX010000012">
    <property type="protein sequence ID" value="MFD1657622.1"/>
    <property type="molecule type" value="Genomic_DNA"/>
</dbReference>
<feature type="compositionally biased region" description="Gly residues" evidence="1">
    <location>
        <begin position="408"/>
        <end position="422"/>
    </location>
</feature>